<protein>
    <submittedName>
        <fullName evidence="1">Uncharacterized protein</fullName>
    </submittedName>
</protein>
<dbReference type="EMBL" id="MCFA01000030">
    <property type="protein sequence ID" value="ORY14792.1"/>
    <property type="molecule type" value="Genomic_DNA"/>
</dbReference>
<name>A0A1Y1ZX13_9PLEO</name>
<proteinExistence type="predicted"/>
<dbReference type="AlphaFoldDB" id="A0A1Y1ZX13"/>
<evidence type="ECO:0000313" key="1">
    <source>
        <dbReference type="EMBL" id="ORY14792.1"/>
    </source>
</evidence>
<keyword evidence="2" id="KW-1185">Reference proteome</keyword>
<reference evidence="1 2" key="1">
    <citation type="submission" date="2016-07" db="EMBL/GenBank/DDBJ databases">
        <title>Pervasive Adenine N6-methylation of Active Genes in Fungi.</title>
        <authorList>
            <consortium name="DOE Joint Genome Institute"/>
            <person name="Mondo S.J."/>
            <person name="Dannebaum R.O."/>
            <person name="Kuo R.C."/>
            <person name="Labutti K."/>
            <person name="Haridas S."/>
            <person name="Kuo A."/>
            <person name="Salamov A."/>
            <person name="Ahrendt S.R."/>
            <person name="Lipzen A."/>
            <person name="Sullivan W."/>
            <person name="Andreopoulos W.B."/>
            <person name="Clum A."/>
            <person name="Lindquist E."/>
            <person name="Daum C."/>
            <person name="Ramamoorthy G.K."/>
            <person name="Gryganskyi A."/>
            <person name="Culley D."/>
            <person name="Magnuson J.K."/>
            <person name="James T.Y."/>
            <person name="O'Malley M.A."/>
            <person name="Stajich J.E."/>
            <person name="Spatafora J.W."/>
            <person name="Visel A."/>
            <person name="Grigoriev I.V."/>
        </authorList>
    </citation>
    <scope>NUCLEOTIDE SEQUENCE [LARGE SCALE GENOMIC DNA]</scope>
    <source>
        <strain evidence="1 2">CBS 115471</strain>
    </source>
</reference>
<accession>A0A1Y1ZX13</accession>
<sequence>MAIPVVGNDDQTQSAFRQNLQQIRSIASVCNLRGVSIGGVKSWRQCGCSLWKSEKHRLILP</sequence>
<evidence type="ECO:0000313" key="2">
    <source>
        <dbReference type="Proteomes" id="UP000193144"/>
    </source>
</evidence>
<gene>
    <name evidence="1" type="ORF">BCR34DRAFT_559867</name>
</gene>
<comment type="caution">
    <text evidence="1">The sequence shown here is derived from an EMBL/GenBank/DDBJ whole genome shotgun (WGS) entry which is preliminary data.</text>
</comment>
<organism evidence="1 2">
    <name type="scientific">Clohesyomyces aquaticus</name>
    <dbReference type="NCBI Taxonomy" id="1231657"/>
    <lineage>
        <taxon>Eukaryota</taxon>
        <taxon>Fungi</taxon>
        <taxon>Dikarya</taxon>
        <taxon>Ascomycota</taxon>
        <taxon>Pezizomycotina</taxon>
        <taxon>Dothideomycetes</taxon>
        <taxon>Pleosporomycetidae</taxon>
        <taxon>Pleosporales</taxon>
        <taxon>Lindgomycetaceae</taxon>
        <taxon>Clohesyomyces</taxon>
    </lineage>
</organism>
<dbReference type="Proteomes" id="UP000193144">
    <property type="component" value="Unassembled WGS sequence"/>
</dbReference>